<dbReference type="PANTHER" id="PTHR40088:SF1">
    <property type="entry name" value="PECTATE LYASE PEL9"/>
    <property type="match status" value="1"/>
</dbReference>
<feature type="domain" description="Pel9A-like right handed beta-helix region" evidence="9">
    <location>
        <begin position="16"/>
        <end position="186"/>
    </location>
</feature>
<dbReference type="InterPro" id="IPR052052">
    <property type="entry name" value="Polysaccharide_Lyase_9"/>
</dbReference>
<accession>A0ABP8N2J3</accession>
<dbReference type="Pfam" id="PF22842">
    <property type="entry name" value="Pel9A-like_beta_helix"/>
    <property type="match status" value="1"/>
</dbReference>
<keyword evidence="11" id="KW-1185">Reference proteome</keyword>
<evidence type="ECO:0000256" key="1">
    <source>
        <dbReference type="ARBA" id="ARBA00001913"/>
    </source>
</evidence>
<dbReference type="EMBL" id="BAABGA010000049">
    <property type="protein sequence ID" value="GAA4460186.1"/>
    <property type="molecule type" value="Genomic_DNA"/>
</dbReference>
<evidence type="ECO:0000313" key="10">
    <source>
        <dbReference type="EMBL" id="GAA4460186.1"/>
    </source>
</evidence>
<dbReference type="SUPFAM" id="SSF51126">
    <property type="entry name" value="Pectin lyase-like"/>
    <property type="match status" value="1"/>
</dbReference>
<evidence type="ECO:0000256" key="4">
    <source>
        <dbReference type="ARBA" id="ARBA00022723"/>
    </source>
</evidence>
<keyword evidence="6" id="KW-0106">Calcium</keyword>
<dbReference type="InterPro" id="IPR053868">
    <property type="entry name" value="Pel9A-like_beta_helix"/>
</dbReference>
<keyword evidence="5" id="KW-0732">Signal</keyword>
<evidence type="ECO:0000256" key="5">
    <source>
        <dbReference type="ARBA" id="ARBA00022729"/>
    </source>
</evidence>
<evidence type="ECO:0000313" key="11">
    <source>
        <dbReference type="Proteomes" id="UP001500840"/>
    </source>
</evidence>
<comment type="similarity">
    <text evidence="8">Belongs to the polysaccharide lyase 9 family.</text>
</comment>
<comment type="caution">
    <text evidence="10">The sequence shown here is derived from an EMBL/GenBank/DDBJ whole genome shotgun (WGS) entry which is preliminary data.</text>
</comment>
<evidence type="ECO:0000256" key="6">
    <source>
        <dbReference type="ARBA" id="ARBA00022837"/>
    </source>
</evidence>
<sequence length="186" mass="20595">MISESQIARKQRIVAHVIDLNKSGAEGKPIRYQAYGNEQAIFDFSNVKPAGLRVHAFSVSGSGLHWVGLEVVGVQVTIKTHMQSICFANDGSDNVFERLSMHDGHAIGIYSVRGSVNLFLNCDAYRNYDPVSENGKGGNVDGFGCHPRKGDRGNVFRGCRAWFISDDGFDWIMAAESVRFEDCWAF</sequence>
<proteinExistence type="inferred from homology"/>
<organism evidence="10 11">
    <name type="scientific">Novipirellula rosea</name>
    <dbReference type="NCBI Taxonomy" id="1031540"/>
    <lineage>
        <taxon>Bacteria</taxon>
        <taxon>Pseudomonadati</taxon>
        <taxon>Planctomycetota</taxon>
        <taxon>Planctomycetia</taxon>
        <taxon>Pirellulales</taxon>
        <taxon>Pirellulaceae</taxon>
        <taxon>Novipirellula</taxon>
    </lineage>
</organism>
<gene>
    <name evidence="10" type="ORF">GCM10023156_40830</name>
</gene>
<dbReference type="PANTHER" id="PTHR40088">
    <property type="entry name" value="PECTATE LYASE (EUROFUNG)"/>
    <property type="match status" value="1"/>
</dbReference>
<dbReference type="Gene3D" id="2.160.20.10">
    <property type="entry name" value="Single-stranded right-handed beta-helix, Pectin lyase-like"/>
    <property type="match status" value="1"/>
</dbReference>
<keyword evidence="3" id="KW-0964">Secreted</keyword>
<dbReference type="InterPro" id="IPR012334">
    <property type="entry name" value="Pectin_lyas_fold"/>
</dbReference>
<reference evidence="11" key="1">
    <citation type="journal article" date="2019" name="Int. J. Syst. Evol. Microbiol.">
        <title>The Global Catalogue of Microorganisms (GCM) 10K type strain sequencing project: providing services to taxonomists for standard genome sequencing and annotation.</title>
        <authorList>
            <consortium name="The Broad Institute Genomics Platform"/>
            <consortium name="The Broad Institute Genome Sequencing Center for Infectious Disease"/>
            <person name="Wu L."/>
            <person name="Ma J."/>
        </authorList>
    </citation>
    <scope>NUCLEOTIDE SEQUENCE [LARGE SCALE GENOMIC DNA]</scope>
    <source>
        <strain evidence="11">JCM 17759</strain>
    </source>
</reference>
<keyword evidence="7" id="KW-0456">Lyase</keyword>
<dbReference type="InterPro" id="IPR011050">
    <property type="entry name" value="Pectin_lyase_fold/virulence"/>
</dbReference>
<name>A0ABP8N2J3_9BACT</name>
<evidence type="ECO:0000256" key="8">
    <source>
        <dbReference type="ARBA" id="ARBA00038263"/>
    </source>
</evidence>
<keyword evidence="4" id="KW-0479">Metal-binding</keyword>
<evidence type="ECO:0000256" key="3">
    <source>
        <dbReference type="ARBA" id="ARBA00022525"/>
    </source>
</evidence>
<evidence type="ECO:0000256" key="7">
    <source>
        <dbReference type="ARBA" id="ARBA00023239"/>
    </source>
</evidence>
<comment type="cofactor">
    <cofactor evidence="1">
        <name>Ca(2+)</name>
        <dbReference type="ChEBI" id="CHEBI:29108"/>
    </cofactor>
</comment>
<evidence type="ECO:0000256" key="2">
    <source>
        <dbReference type="ARBA" id="ARBA00004613"/>
    </source>
</evidence>
<comment type="subcellular location">
    <subcellularLocation>
        <location evidence="2">Secreted</location>
    </subcellularLocation>
</comment>
<evidence type="ECO:0000259" key="9">
    <source>
        <dbReference type="Pfam" id="PF22842"/>
    </source>
</evidence>
<dbReference type="Proteomes" id="UP001500840">
    <property type="component" value="Unassembled WGS sequence"/>
</dbReference>
<protein>
    <recommendedName>
        <fullName evidence="9">Pel9A-like right handed beta-helix region domain-containing protein</fullName>
    </recommendedName>
</protein>